<evidence type="ECO:0000313" key="2">
    <source>
        <dbReference type="Proteomes" id="UP000199611"/>
    </source>
</evidence>
<dbReference type="EMBL" id="FOUU01000011">
    <property type="protein sequence ID" value="SFN04154.1"/>
    <property type="molecule type" value="Genomic_DNA"/>
</dbReference>
<dbReference type="OrthoDB" id="6610396at2"/>
<organism evidence="1 2">
    <name type="scientific">Thermodesulforhabdus norvegica</name>
    <dbReference type="NCBI Taxonomy" id="39841"/>
    <lineage>
        <taxon>Bacteria</taxon>
        <taxon>Pseudomonadati</taxon>
        <taxon>Thermodesulfobacteriota</taxon>
        <taxon>Syntrophobacteria</taxon>
        <taxon>Syntrophobacterales</taxon>
        <taxon>Thermodesulforhabdaceae</taxon>
        <taxon>Thermodesulforhabdus</taxon>
    </lineage>
</organism>
<accession>A0A1I4VSB9</accession>
<sequence>MRKLLDWFFGLFSSDSSVGLNNDCVMDAHGKILDDRDETVINPATGLLMIGGIGGFDVDGNPYGCDFSRDLSFDDDWDFSRNTSFDDDGSGGFNDW</sequence>
<protein>
    <submittedName>
        <fullName evidence="1">Uncharacterized protein</fullName>
    </submittedName>
</protein>
<evidence type="ECO:0000313" key="1">
    <source>
        <dbReference type="EMBL" id="SFN04154.1"/>
    </source>
</evidence>
<dbReference type="AlphaFoldDB" id="A0A1I4VSB9"/>
<name>A0A1I4VSB9_9BACT</name>
<gene>
    <name evidence="1" type="ORF">SAMN05660836_02444</name>
</gene>
<reference evidence="1 2" key="1">
    <citation type="submission" date="2016-10" db="EMBL/GenBank/DDBJ databases">
        <authorList>
            <person name="de Groot N.N."/>
        </authorList>
    </citation>
    <scope>NUCLEOTIDE SEQUENCE [LARGE SCALE GENOMIC DNA]</scope>
    <source>
        <strain evidence="1 2">DSM 9990</strain>
    </source>
</reference>
<dbReference type="RefSeq" id="WP_093396149.1">
    <property type="nucleotide sequence ID" value="NZ_FOUU01000011.1"/>
</dbReference>
<dbReference type="Proteomes" id="UP000199611">
    <property type="component" value="Unassembled WGS sequence"/>
</dbReference>
<proteinExistence type="predicted"/>
<keyword evidence="2" id="KW-1185">Reference proteome</keyword>